<feature type="region of interest" description="Disordered" evidence="9">
    <location>
        <begin position="229"/>
        <end position="486"/>
    </location>
</feature>
<keyword evidence="4 8" id="KW-0238">DNA-binding</keyword>
<evidence type="ECO:0000256" key="1">
    <source>
        <dbReference type="ARBA" id="ARBA00004123"/>
    </source>
</evidence>
<organism evidence="10 11">
    <name type="scientific">Folsomia candida</name>
    <name type="common">Springtail</name>
    <dbReference type="NCBI Taxonomy" id="158441"/>
    <lineage>
        <taxon>Eukaryota</taxon>
        <taxon>Metazoa</taxon>
        <taxon>Ecdysozoa</taxon>
        <taxon>Arthropoda</taxon>
        <taxon>Hexapoda</taxon>
        <taxon>Collembola</taxon>
        <taxon>Entomobryomorpha</taxon>
        <taxon>Isotomoidea</taxon>
        <taxon>Isotomidae</taxon>
        <taxon>Proisotominae</taxon>
        <taxon>Folsomia</taxon>
    </lineage>
</organism>
<keyword evidence="11" id="KW-1185">Reference proteome</keyword>
<feature type="region of interest" description="Disordered" evidence="9">
    <location>
        <begin position="1"/>
        <end position="40"/>
    </location>
</feature>
<dbReference type="SUPFAM" id="SSF46785">
    <property type="entry name" value="Winged helix' DNA-binding domain"/>
    <property type="match status" value="1"/>
</dbReference>
<comment type="function">
    <text evidence="7 8">TFIIF is a general transcription initiation factor that binds to RNA polymerase II and helps to recruit it to the initiation complex in collaboration with TFIIB. It promotes transcription elongation.</text>
</comment>
<keyword evidence="6 8" id="KW-0539">Nucleus</keyword>
<dbReference type="OrthoDB" id="76676at2759"/>
<dbReference type="PANTHER" id="PTHR13011:SF0">
    <property type="entry name" value="GENERAL TRANSCRIPTION FACTOR IIF SUBUNIT 1"/>
    <property type="match status" value="1"/>
</dbReference>
<dbReference type="InterPro" id="IPR036390">
    <property type="entry name" value="WH_DNA-bd_sf"/>
</dbReference>
<evidence type="ECO:0000256" key="8">
    <source>
        <dbReference type="RuleBase" id="RU366044"/>
    </source>
</evidence>
<evidence type="ECO:0000256" key="3">
    <source>
        <dbReference type="ARBA" id="ARBA00023015"/>
    </source>
</evidence>
<sequence>MDYKIPTRPNRLGVPAGGRAESTAVRPSTSKSTPVPVKTEPDVPVQEFSLRVPKNNVRPVSIMRFNKALGVDPSNWTSVRMAREDNSRLHKTVQILPDEEMPKFGAGSEYGREAREEARRRKYGLNRKKYNPDDQPWLLKLGAGDNKATTRKYKGVREGGVSENASYFIFTQAPDGAFEVFPVNHWYNFTPIQRYKSLTSEEAEQEFGRRNKIMNYFSVMVRRRMRNDDDVEEEPLPGISSGKKGGKKVSSDLKVSEMEDWAESDDEEMSDEGEDADEKPKDKKKGATAKGKKAPPKKKKKGSDDDEGLEDSDDGDEEGRELDYISDTSGSADSEPEKEGDIKGVDQEEAMRDLLESGSDSEEEGKGEKKASDEGEDEAGPSTSKNNEEQAESTDKKKKKKKKKKSERKETEYLSDDGEKSDDNVESKMDLGLDSSFVKTEPGTGSDGKGSSFGNLGDSESPNMTGKRKASSDLLNMSSSSNKKPKMEVSSILIQSAAAEGITEEAVRRYLLRKPMTVTELLHKFKSKKTKISSQDMVNVVAHILKKINPVKRNQNSKMYLSLTAPKP</sequence>
<feature type="compositionally biased region" description="Basic residues" evidence="9">
    <location>
        <begin position="396"/>
        <end position="406"/>
    </location>
</feature>
<feature type="compositionally biased region" description="Basic and acidic residues" evidence="9">
    <location>
        <begin position="335"/>
        <end position="355"/>
    </location>
</feature>
<name>A0A226F5U2_FOLCA</name>
<protein>
    <recommendedName>
        <fullName evidence="8">Transcription initiation factor IIF subunit alpha</fullName>
    </recommendedName>
</protein>
<evidence type="ECO:0000313" key="10">
    <source>
        <dbReference type="EMBL" id="OXA65162.1"/>
    </source>
</evidence>
<proteinExistence type="inferred from homology"/>
<gene>
    <name evidence="10" type="ORF">Fcan01_03889</name>
</gene>
<dbReference type="InterPro" id="IPR008851">
    <property type="entry name" value="TFIIF-alpha"/>
</dbReference>
<dbReference type="SUPFAM" id="SSF50916">
    <property type="entry name" value="Rap30/74 interaction domains"/>
    <property type="match status" value="1"/>
</dbReference>
<feature type="compositionally biased region" description="Basic and acidic residues" evidence="9">
    <location>
        <begin position="364"/>
        <end position="373"/>
    </location>
</feature>
<dbReference type="InterPro" id="IPR011039">
    <property type="entry name" value="TFIIF_interaction"/>
</dbReference>
<dbReference type="PANTHER" id="PTHR13011">
    <property type="entry name" value="TFIIF-ALPHA"/>
    <property type="match status" value="1"/>
</dbReference>
<dbReference type="Pfam" id="PF05793">
    <property type="entry name" value="TFIIF_alpha"/>
    <property type="match status" value="1"/>
</dbReference>
<dbReference type="GO" id="GO:0003677">
    <property type="term" value="F:DNA binding"/>
    <property type="evidence" value="ECO:0007669"/>
    <property type="project" value="UniProtKB-KW"/>
</dbReference>
<evidence type="ECO:0000256" key="6">
    <source>
        <dbReference type="ARBA" id="ARBA00023242"/>
    </source>
</evidence>
<feature type="compositionally biased region" description="Basic and acidic residues" evidence="9">
    <location>
        <begin position="407"/>
        <end position="431"/>
    </location>
</feature>
<accession>A0A226F5U2</accession>
<evidence type="ECO:0000256" key="5">
    <source>
        <dbReference type="ARBA" id="ARBA00023163"/>
    </source>
</evidence>
<dbReference type="OMA" id="VTCGKTM"/>
<keyword evidence="3 8" id="KW-0805">Transcription regulation</keyword>
<dbReference type="AlphaFoldDB" id="A0A226F5U2"/>
<dbReference type="GO" id="GO:0016251">
    <property type="term" value="F:RNA polymerase II general transcription initiation factor activity"/>
    <property type="evidence" value="ECO:0007669"/>
    <property type="project" value="TreeGrafter"/>
</dbReference>
<dbReference type="EMBL" id="LNIX01000001">
    <property type="protein sequence ID" value="OXA65162.1"/>
    <property type="molecule type" value="Genomic_DNA"/>
</dbReference>
<dbReference type="Proteomes" id="UP000198287">
    <property type="component" value="Unassembled WGS sequence"/>
</dbReference>
<reference evidence="10 11" key="1">
    <citation type="submission" date="2015-12" db="EMBL/GenBank/DDBJ databases">
        <title>The genome of Folsomia candida.</title>
        <authorList>
            <person name="Faddeeva A."/>
            <person name="Derks M.F."/>
            <person name="Anvar Y."/>
            <person name="Smit S."/>
            <person name="Van Straalen N."/>
            <person name="Roelofs D."/>
        </authorList>
    </citation>
    <scope>NUCLEOTIDE SEQUENCE [LARGE SCALE GENOMIC DNA]</scope>
    <source>
        <strain evidence="10 11">VU population</strain>
        <tissue evidence="10">Whole body</tissue>
    </source>
</reference>
<dbReference type="GO" id="GO:0006367">
    <property type="term" value="P:transcription initiation at RNA polymerase II promoter"/>
    <property type="evidence" value="ECO:0007669"/>
    <property type="project" value="InterPro"/>
</dbReference>
<feature type="compositionally biased region" description="Basic residues" evidence="9">
    <location>
        <begin position="282"/>
        <end position="301"/>
    </location>
</feature>
<dbReference type="Gene3D" id="1.10.10.10">
    <property type="entry name" value="Winged helix-like DNA-binding domain superfamily/Winged helix DNA-binding domain"/>
    <property type="match status" value="1"/>
</dbReference>
<dbReference type="GO" id="GO:0005674">
    <property type="term" value="C:transcription factor TFIIF complex"/>
    <property type="evidence" value="ECO:0007669"/>
    <property type="project" value="TreeGrafter"/>
</dbReference>
<feature type="compositionally biased region" description="Polar residues" evidence="9">
    <location>
        <begin position="452"/>
        <end position="464"/>
    </location>
</feature>
<feature type="compositionally biased region" description="Low complexity" evidence="9">
    <location>
        <begin position="472"/>
        <end position="482"/>
    </location>
</feature>
<comment type="caution">
    <text evidence="10">The sequence shown here is derived from an EMBL/GenBank/DDBJ whole genome shotgun (WGS) entry which is preliminary data.</text>
</comment>
<keyword evidence="5 8" id="KW-0804">Transcription</keyword>
<evidence type="ECO:0000313" key="11">
    <source>
        <dbReference type="Proteomes" id="UP000198287"/>
    </source>
</evidence>
<evidence type="ECO:0000256" key="4">
    <source>
        <dbReference type="ARBA" id="ARBA00023125"/>
    </source>
</evidence>
<dbReference type="GO" id="GO:0001096">
    <property type="term" value="F:TFIIF-class transcription factor complex binding"/>
    <property type="evidence" value="ECO:0007669"/>
    <property type="project" value="TreeGrafter"/>
</dbReference>
<feature type="compositionally biased region" description="Acidic residues" evidence="9">
    <location>
        <begin position="304"/>
        <end position="320"/>
    </location>
</feature>
<dbReference type="GO" id="GO:0032968">
    <property type="term" value="P:positive regulation of transcription elongation by RNA polymerase II"/>
    <property type="evidence" value="ECO:0007669"/>
    <property type="project" value="InterPro"/>
</dbReference>
<comment type="similarity">
    <text evidence="2 8">Belongs to the TFIIF alpha subunit family.</text>
</comment>
<feature type="compositionally biased region" description="Acidic residues" evidence="9">
    <location>
        <begin position="258"/>
        <end position="277"/>
    </location>
</feature>
<evidence type="ECO:0000256" key="2">
    <source>
        <dbReference type="ARBA" id="ARBA00005249"/>
    </source>
</evidence>
<comment type="subcellular location">
    <subcellularLocation>
        <location evidence="1 8">Nucleus</location>
    </subcellularLocation>
</comment>
<evidence type="ECO:0000256" key="9">
    <source>
        <dbReference type="SAM" id="MobiDB-lite"/>
    </source>
</evidence>
<dbReference type="InterPro" id="IPR036388">
    <property type="entry name" value="WH-like_DNA-bd_sf"/>
</dbReference>
<evidence type="ECO:0000256" key="7">
    <source>
        <dbReference type="ARBA" id="ARBA00025232"/>
    </source>
</evidence>
<dbReference type="STRING" id="158441.A0A226F5U2"/>